<accession>A0A4R7C743</accession>
<dbReference type="EMBL" id="SNZR01000011">
    <property type="protein sequence ID" value="TDR94440.1"/>
    <property type="molecule type" value="Genomic_DNA"/>
</dbReference>
<sequence length="72" mass="7971">MHGSMSKELERDPDAPSERLRGTAEYIAELSDELAKLARAERLEFLGTLLDMARLEARTVAQRARKKGTVGG</sequence>
<gene>
    <name evidence="2" type="ORF">EV668_1727</name>
</gene>
<proteinExistence type="predicted"/>
<evidence type="ECO:0000313" key="3">
    <source>
        <dbReference type="Proteomes" id="UP000295122"/>
    </source>
</evidence>
<dbReference type="Proteomes" id="UP000295122">
    <property type="component" value="Unassembled WGS sequence"/>
</dbReference>
<protein>
    <submittedName>
        <fullName evidence="2">Uncharacterized protein</fullName>
    </submittedName>
</protein>
<evidence type="ECO:0000313" key="2">
    <source>
        <dbReference type="EMBL" id="TDR94440.1"/>
    </source>
</evidence>
<organism evidence="2 3">
    <name type="scientific">Enterovirga rhinocerotis</name>
    <dbReference type="NCBI Taxonomy" id="1339210"/>
    <lineage>
        <taxon>Bacteria</taxon>
        <taxon>Pseudomonadati</taxon>
        <taxon>Pseudomonadota</taxon>
        <taxon>Alphaproteobacteria</taxon>
        <taxon>Hyphomicrobiales</taxon>
        <taxon>Methylobacteriaceae</taxon>
        <taxon>Enterovirga</taxon>
    </lineage>
</organism>
<reference evidence="2 3" key="1">
    <citation type="submission" date="2019-03" db="EMBL/GenBank/DDBJ databases">
        <title>Genomic Encyclopedia of Type Strains, Phase IV (KMG-IV): sequencing the most valuable type-strain genomes for metagenomic binning, comparative biology and taxonomic classification.</title>
        <authorList>
            <person name="Goeker M."/>
        </authorList>
    </citation>
    <scope>NUCLEOTIDE SEQUENCE [LARGE SCALE GENOMIC DNA]</scope>
    <source>
        <strain evidence="2 3">DSM 25903</strain>
    </source>
</reference>
<evidence type="ECO:0000256" key="1">
    <source>
        <dbReference type="SAM" id="MobiDB-lite"/>
    </source>
</evidence>
<comment type="caution">
    <text evidence="2">The sequence shown here is derived from an EMBL/GenBank/DDBJ whole genome shotgun (WGS) entry which is preliminary data.</text>
</comment>
<keyword evidence="3" id="KW-1185">Reference proteome</keyword>
<feature type="region of interest" description="Disordered" evidence="1">
    <location>
        <begin position="1"/>
        <end position="20"/>
    </location>
</feature>
<dbReference type="AlphaFoldDB" id="A0A4R7C743"/>
<name>A0A4R7C743_9HYPH</name>